<dbReference type="EMBL" id="MGEH01000004">
    <property type="protein sequence ID" value="OGL79635.1"/>
    <property type="molecule type" value="Genomic_DNA"/>
</dbReference>
<dbReference type="Proteomes" id="UP000176603">
    <property type="component" value="Unassembled WGS sequence"/>
</dbReference>
<evidence type="ECO:0000313" key="1">
    <source>
        <dbReference type="EMBL" id="OGL79635.1"/>
    </source>
</evidence>
<dbReference type="AlphaFoldDB" id="A0A1F7UN21"/>
<gene>
    <name evidence="1" type="ORF">A3E39_00740</name>
</gene>
<name>A0A1F7UN21_9BACT</name>
<organism evidence="1 2">
    <name type="scientific">Candidatus Uhrbacteria bacterium RIFCSPHIGHO2_12_FULL_60_25</name>
    <dbReference type="NCBI Taxonomy" id="1802399"/>
    <lineage>
        <taxon>Bacteria</taxon>
        <taxon>Candidatus Uhriibacteriota</taxon>
    </lineage>
</organism>
<evidence type="ECO:0000313" key="2">
    <source>
        <dbReference type="Proteomes" id="UP000176603"/>
    </source>
</evidence>
<proteinExistence type="predicted"/>
<accession>A0A1F7UN21</accession>
<protein>
    <submittedName>
        <fullName evidence="1">Uncharacterized protein</fullName>
    </submittedName>
</protein>
<comment type="caution">
    <text evidence="1">The sequence shown here is derived from an EMBL/GenBank/DDBJ whole genome shotgun (WGS) entry which is preliminary data.</text>
</comment>
<sequence length="314" mass="35854">MHSVVDMVPMGDADPKLSKALRVVEDHAMTALGREIGDLATLKRLSTSPRAEISHLRDLGRQLKFVTIPFSYLDPASYADEPAETRWEIATFVHVLSPMFDVYAMCPLEYYSLARHIAAVEDLPIMVPEEYVQIFQMLDMCLPVFRGIRQDIAELREKLELNIRAQQERARIRMLDPMMFAVPKTKGIQDDGLALIGPAWGPDLDDLLLRNFELKAKPEQRRLIEESVRAMLGDGERAFDQTDVGRLNVDPILLNEVTRDHREIREDVRRYLEGDGSVLNAPPINGHAYTLTDITRVGQIARRSLVYLQRLHRD</sequence>
<reference evidence="1 2" key="1">
    <citation type="journal article" date="2016" name="Nat. Commun.">
        <title>Thousands of microbial genomes shed light on interconnected biogeochemical processes in an aquifer system.</title>
        <authorList>
            <person name="Anantharaman K."/>
            <person name="Brown C.T."/>
            <person name="Hug L.A."/>
            <person name="Sharon I."/>
            <person name="Castelle C.J."/>
            <person name="Probst A.J."/>
            <person name="Thomas B.C."/>
            <person name="Singh A."/>
            <person name="Wilkins M.J."/>
            <person name="Karaoz U."/>
            <person name="Brodie E.L."/>
            <person name="Williams K.H."/>
            <person name="Hubbard S.S."/>
            <person name="Banfield J.F."/>
        </authorList>
    </citation>
    <scope>NUCLEOTIDE SEQUENCE [LARGE SCALE GENOMIC DNA]</scope>
</reference>